<sequence length="84" mass="9323">MKNSANWLERRPKKRPRPARPDTAKLFLLKMLVMAAIDEDSPLQDKLAEHFAGWLHDPDAAALIDNAALFDSAVADLKRKVGSG</sequence>
<evidence type="ECO:0000256" key="1">
    <source>
        <dbReference type="SAM" id="MobiDB-lite"/>
    </source>
</evidence>
<proteinExistence type="predicted"/>
<keyword evidence="3" id="KW-1185">Reference proteome</keyword>
<dbReference type="AlphaFoldDB" id="A0A3S3ULE4"/>
<comment type="caution">
    <text evidence="2">The sequence shown here is derived from an EMBL/GenBank/DDBJ whole genome shotgun (WGS) entry which is preliminary data.</text>
</comment>
<dbReference type="Proteomes" id="UP000287447">
    <property type="component" value="Unassembled WGS sequence"/>
</dbReference>
<dbReference type="RefSeq" id="WP_127768041.1">
    <property type="nucleotide sequence ID" value="NZ_SADE01000004.1"/>
</dbReference>
<name>A0A3S3ULE4_9PROT</name>
<evidence type="ECO:0000313" key="2">
    <source>
        <dbReference type="EMBL" id="RVU34011.1"/>
    </source>
</evidence>
<dbReference type="EMBL" id="SADE01000004">
    <property type="protein sequence ID" value="RVU34011.1"/>
    <property type="molecule type" value="Genomic_DNA"/>
</dbReference>
<feature type="region of interest" description="Disordered" evidence="1">
    <location>
        <begin position="1"/>
        <end position="20"/>
    </location>
</feature>
<reference evidence="3" key="1">
    <citation type="submission" date="2019-01" db="EMBL/GenBank/DDBJ databases">
        <title>Gri0909 isolated from a small marine red alga.</title>
        <authorList>
            <person name="Kim J."/>
            <person name="Jeong S.E."/>
            <person name="Jeon C.O."/>
        </authorList>
    </citation>
    <scope>NUCLEOTIDE SEQUENCE [LARGE SCALE GENOMIC DNA]</scope>
    <source>
        <strain evidence="3">Gri0909</strain>
    </source>
</reference>
<evidence type="ECO:0000313" key="3">
    <source>
        <dbReference type="Proteomes" id="UP000287447"/>
    </source>
</evidence>
<protein>
    <submittedName>
        <fullName evidence="2">Uncharacterized protein</fullName>
    </submittedName>
</protein>
<gene>
    <name evidence="2" type="ORF">EOI86_23095</name>
</gene>
<organism evidence="2 3">
    <name type="scientific">Hwanghaeella grinnelliae</name>
    <dbReference type="NCBI Taxonomy" id="2500179"/>
    <lineage>
        <taxon>Bacteria</taxon>
        <taxon>Pseudomonadati</taxon>
        <taxon>Pseudomonadota</taxon>
        <taxon>Alphaproteobacteria</taxon>
        <taxon>Rhodospirillales</taxon>
        <taxon>Rhodospirillaceae</taxon>
        <taxon>Hwanghaeella</taxon>
    </lineage>
</organism>
<accession>A0A3S3ULE4</accession>